<evidence type="ECO:0000256" key="7">
    <source>
        <dbReference type="ARBA" id="ARBA00022884"/>
    </source>
</evidence>
<keyword evidence="2" id="KW-0698">rRNA processing</keyword>
<keyword evidence="5 9" id="KW-0347">Helicase</keyword>
<evidence type="ECO:0000256" key="2">
    <source>
        <dbReference type="ARBA" id="ARBA00022552"/>
    </source>
</evidence>
<dbReference type="EC" id="3.6.4.13" evidence="9"/>
<comment type="catalytic activity">
    <reaction evidence="9">
        <text>ATP + H2O = ADP + phosphate + H(+)</text>
        <dbReference type="Rhea" id="RHEA:13065"/>
        <dbReference type="ChEBI" id="CHEBI:15377"/>
        <dbReference type="ChEBI" id="CHEBI:15378"/>
        <dbReference type="ChEBI" id="CHEBI:30616"/>
        <dbReference type="ChEBI" id="CHEBI:43474"/>
        <dbReference type="ChEBI" id="CHEBI:456216"/>
        <dbReference type="EC" id="3.6.4.13"/>
    </reaction>
</comment>
<dbReference type="Pfam" id="PF00270">
    <property type="entry name" value="DEAD"/>
    <property type="match status" value="1"/>
</dbReference>
<dbReference type="InterPro" id="IPR027417">
    <property type="entry name" value="P-loop_NTPase"/>
</dbReference>
<evidence type="ECO:0000259" key="11">
    <source>
        <dbReference type="PROSITE" id="PS51192"/>
    </source>
</evidence>
<evidence type="ECO:0000256" key="3">
    <source>
        <dbReference type="ARBA" id="ARBA00022741"/>
    </source>
</evidence>
<dbReference type="InterPro" id="IPR014014">
    <property type="entry name" value="RNA_helicase_DEAD_Q_motif"/>
</dbReference>
<evidence type="ECO:0000256" key="8">
    <source>
        <dbReference type="PROSITE-ProRule" id="PRU00552"/>
    </source>
</evidence>
<evidence type="ECO:0000259" key="12">
    <source>
        <dbReference type="PROSITE" id="PS51194"/>
    </source>
</evidence>
<dbReference type="HOGENOM" id="CLU_003041_26_6_1"/>
<feature type="short sequence motif" description="Q motif" evidence="8">
    <location>
        <begin position="76"/>
        <end position="105"/>
    </location>
</feature>
<keyword evidence="3 9" id="KW-0547">Nucleotide-binding</keyword>
<keyword evidence="7 9" id="KW-0694">RNA-binding</keyword>
<dbReference type="PROSITE" id="PS51192">
    <property type="entry name" value="HELICASE_ATP_BIND_1"/>
    <property type="match status" value="1"/>
</dbReference>
<gene>
    <name evidence="14" type="ORF">OCS_00857</name>
</gene>
<dbReference type="GO" id="GO:0016787">
    <property type="term" value="F:hydrolase activity"/>
    <property type="evidence" value="ECO:0007669"/>
    <property type="project" value="UniProtKB-KW"/>
</dbReference>
<dbReference type="PANTHER" id="PTHR24031">
    <property type="entry name" value="RNA HELICASE"/>
    <property type="match status" value="1"/>
</dbReference>
<keyword evidence="6 9" id="KW-0067">ATP-binding</keyword>
<accession>T5ANW2</accession>
<feature type="domain" description="DEAD-box RNA helicase Q" evidence="13">
    <location>
        <begin position="76"/>
        <end position="105"/>
    </location>
</feature>
<keyword evidence="4 9" id="KW-0378">Hydrolase</keyword>
<sequence length="853" mass="93113">MFRQGIRRCAGLAAAARSTSMLRTRALPTLASPSRRNAPLNIKTLTLACRLYSTEAVAQDAGKGQNSAQGNITKFADLAQLGVHENLLSAIVRDMEYETMTPVQAMTINPALKGNDIVAQAKTGTGKTLAFLLPLLQRMLTEDPTLVQRSSSYRASSDDIRGIILSPTRELAEQIATEARRVTKNTGLVIQSAVGGTQKSFMLRQVQQNGCHLLVATPGRLNDLLSDPRSGIAAPKLAALVLDEADRMLDVGFEKELDEIVSRLPRPQEKVRQTMLVSATIPDNVIRLARTMIRPDSFTFVQTIAENETLTHERVPQHVVSLSSWANAFPAIFELIDREMTKCREDSSGESTFKAIIYFNTTALVELCGEMSYHGRRNQKMPCSTFAIHSRLSQMQRTKAAEMFRNAKNAVLFSSDVTARGMDFPNVTHVLQVDTPRDRESYIHRLGRTARQDKDGQGWLFMPPLSMNTARRTLGGLPLVNNVSLVSASTDLEAGELTRHHKDVAELVQMARRNFTVAYQSLFGGQTASRLELVDDLNRWAVKALGFPDPPAVSPEWARKQGLERSNLNIQAGADRGMSRDGPRDYGRGGGSRGFSRGGSRDFNRGSSERSTDFNRGSSERSTDFNRGSSERSTDFNRGSSERSTDFNRGSSERSTDFNRGSSERSTDFNRGSSERSTDFNRGSSERSTDFNRGSSERSTDFNRGSSERSTDFNRGSSERSTDFNRGSSERSTDFNRGSSERSTDFNRGSSERSTDFNRGSSERSTDPFTEMGQQARNDNFRGDRGQGFGRGGGFGGRGRGSGGFGGGGRGSGGFGGGGRGRGSGSGFRQRSSGGFGGGGRDRSSGGGGEASW</sequence>
<reference evidence="14 15" key="1">
    <citation type="journal article" date="2013" name="Chin. Sci. Bull.">
        <title>Genome survey uncovers the secrets of sex and lifestyle in caterpillar fungus.</title>
        <authorList>
            <person name="Hu X."/>
            <person name="Zhang Y."/>
            <person name="Xiao G."/>
            <person name="Zheng P."/>
            <person name="Xia Y."/>
            <person name="Zhang X."/>
            <person name="St Leger R.J."/>
            <person name="Liu X."/>
            <person name="Wang C."/>
        </authorList>
    </citation>
    <scope>NUCLEOTIDE SEQUENCE [LARGE SCALE GENOMIC DNA]</scope>
    <source>
        <strain evidence="15">Co18 / CGMCC 3.14243</strain>
        <tissue evidence="14">Fruit-body</tissue>
    </source>
</reference>
<dbReference type="SMART" id="SM00490">
    <property type="entry name" value="HELICc"/>
    <property type="match status" value="1"/>
</dbReference>
<dbReference type="EMBL" id="KE652212">
    <property type="protein sequence ID" value="EQL03437.1"/>
    <property type="molecule type" value="Genomic_DNA"/>
</dbReference>
<evidence type="ECO:0000256" key="1">
    <source>
        <dbReference type="ARBA" id="ARBA00004604"/>
    </source>
</evidence>
<comment type="function">
    <text evidence="9">RNA helicase.</text>
</comment>
<dbReference type="SUPFAM" id="SSF52540">
    <property type="entry name" value="P-loop containing nucleoside triphosphate hydrolases"/>
    <property type="match status" value="2"/>
</dbReference>
<dbReference type="PROSITE" id="PS51195">
    <property type="entry name" value="Q_MOTIF"/>
    <property type="match status" value="1"/>
</dbReference>
<evidence type="ECO:0000313" key="15">
    <source>
        <dbReference type="Proteomes" id="UP000019374"/>
    </source>
</evidence>
<feature type="compositionally biased region" description="Basic and acidic residues" evidence="10">
    <location>
        <begin position="599"/>
        <end position="766"/>
    </location>
</feature>
<dbReference type="InterPro" id="IPR011545">
    <property type="entry name" value="DEAD/DEAH_box_helicase_dom"/>
</dbReference>
<dbReference type="OrthoDB" id="193716at2759"/>
<evidence type="ECO:0000256" key="10">
    <source>
        <dbReference type="SAM" id="MobiDB-lite"/>
    </source>
</evidence>
<comment type="similarity">
    <text evidence="9">Belongs to the DEAD box helicase family.</text>
</comment>
<dbReference type="GO" id="GO:0006364">
    <property type="term" value="P:rRNA processing"/>
    <property type="evidence" value="ECO:0007669"/>
    <property type="project" value="UniProtKB-KW"/>
</dbReference>
<feature type="compositionally biased region" description="Gly residues" evidence="10">
    <location>
        <begin position="834"/>
        <end position="853"/>
    </location>
</feature>
<dbReference type="AlphaFoldDB" id="T5ANW2"/>
<evidence type="ECO:0000256" key="4">
    <source>
        <dbReference type="ARBA" id="ARBA00022801"/>
    </source>
</evidence>
<dbReference type="GO" id="GO:0005524">
    <property type="term" value="F:ATP binding"/>
    <property type="evidence" value="ECO:0007669"/>
    <property type="project" value="UniProtKB-UniRule"/>
</dbReference>
<dbReference type="InterPro" id="IPR000629">
    <property type="entry name" value="RNA-helicase_DEAD-box_CS"/>
</dbReference>
<protein>
    <recommendedName>
        <fullName evidence="9">ATP-dependent RNA helicase</fullName>
        <ecNumber evidence="9">3.6.4.13</ecNumber>
    </recommendedName>
</protein>
<dbReference type="GO" id="GO:0003724">
    <property type="term" value="F:RNA helicase activity"/>
    <property type="evidence" value="ECO:0007669"/>
    <property type="project" value="UniProtKB-EC"/>
</dbReference>
<evidence type="ECO:0000256" key="5">
    <source>
        <dbReference type="ARBA" id="ARBA00022806"/>
    </source>
</evidence>
<evidence type="ECO:0000313" key="14">
    <source>
        <dbReference type="EMBL" id="EQL03437.1"/>
    </source>
</evidence>
<proteinExistence type="inferred from homology"/>
<feature type="compositionally biased region" description="Gly residues" evidence="10">
    <location>
        <begin position="786"/>
        <end position="826"/>
    </location>
</feature>
<dbReference type="PROSITE" id="PS51194">
    <property type="entry name" value="HELICASE_CTER"/>
    <property type="match status" value="1"/>
</dbReference>
<feature type="domain" description="Helicase C-terminal" evidence="12">
    <location>
        <begin position="335"/>
        <end position="498"/>
    </location>
</feature>
<dbReference type="GO" id="GO:0003723">
    <property type="term" value="F:RNA binding"/>
    <property type="evidence" value="ECO:0007669"/>
    <property type="project" value="UniProtKB-UniRule"/>
</dbReference>
<dbReference type="InterPro" id="IPR014001">
    <property type="entry name" value="Helicase_ATP-bd"/>
</dbReference>
<name>T5ANW2_OPHSC</name>
<comment type="domain">
    <text evidence="9">The Q motif is unique to and characteristic of the DEAD box family of RNA helicases and controls ATP binding and hydrolysis.</text>
</comment>
<evidence type="ECO:0000256" key="9">
    <source>
        <dbReference type="RuleBase" id="RU365068"/>
    </source>
</evidence>
<dbReference type="InterPro" id="IPR001650">
    <property type="entry name" value="Helicase_C-like"/>
</dbReference>
<feature type="compositionally biased region" description="Basic and acidic residues" evidence="10">
    <location>
        <begin position="577"/>
        <end position="587"/>
    </location>
</feature>
<comment type="subcellular location">
    <subcellularLocation>
        <location evidence="1">Nucleus</location>
        <location evidence="1">Nucleolus</location>
    </subcellularLocation>
</comment>
<dbReference type="eggNOG" id="KOG0342">
    <property type="taxonomic scope" value="Eukaryota"/>
</dbReference>
<dbReference type="SMART" id="SM00487">
    <property type="entry name" value="DEXDc"/>
    <property type="match status" value="1"/>
</dbReference>
<dbReference type="Proteomes" id="UP000019374">
    <property type="component" value="Unassembled WGS sequence"/>
</dbReference>
<dbReference type="CDD" id="cd18787">
    <property type="entry name" value="SF2_C_DEAD"/>
    <property type="match status" value="1"/>
</dbReference>
<evidence type="ECO:0000256" key="6">
    <source>
        <dbReference type="ARBA" id="ARBA00022840"/>
    </source>
</evidence>
<evidence type="ECO:0000259" key="13">
    <source>
        <dbReference type="PROSITE" id="PS51195"/>
    </source>
</evidence>
<organism evidence="14 15">
    <name type="scientific">Ophiocordyceps sinensis (strain Co18 / CGMCC 3.14243)</name>
    <name type="common">Yarsagumba caterpillar fungus</name>
    <name type="synonym">Hirsutella sinensis</name>
    <dbReference type="NCBI Taxonomy" id="911162"/>
    <lineage>
        <taxon>Eukaryota</taxon>
        <taxon>Fungi</taxon>
        <taxon>Dikarya</taxon>
        <taxon>Ascomycota</taxon>
        <taxon>Pezizomycotina</taxon>
        <taxon>Sordariomycetes</taxon>
        <taxon>Hypocreomycetidae</taxon>
        <taxon>Hypocreales</taxon>
        <taxon>Ophiocordycipitaceae</taxon>
        <taxon>Ophiocordyceps</taxon>
    </lineage>
</organism>
<dbReference type="GO" id="GO:0005730">
    <property type="term" value="C:nucleolus"/>
    <property type="evidence" value="ECO:0007669"/>
    <property type="project" value="UniProtKB-SubCell"/>
</dbReference>
<dbReference type="CDD" id="cd17964">
    <property type="entry name" value="DEADc_MSS116"/>
    <property type="match status" value="1"/>
</dbReference>
<feature type="domain" description="Helicase ATP-binding" evidence="11">
    <location>
        <begin position="108"/>
        <end position="299"/>
    </location>
</feature>
<feature type="compositionally biased region" description="Gly residues" evidence="10">
    <location>
        <begin position="588"/>
        <end position="597"/>
    </location>
</feature>
<dbReference type="Pfam" id="PF00271">
    <property type="entry name" value="Helicase_C"/>
    <property type="match status" value="1"/>
</dbReference>
<dbReference type="Gene3D" id="3.40.50.300">
    <property type="entry name" value="P-loop containing nucleotide triphosphate hydrolases"/>
    <property type="match status" value="2"/>
</dbReference>
<dbReference type="PROSITE" id="PS00039">
    <property type="entry name" value="DEAD_ATP_HELICASE"/>
    <property type="match status" value="1"/>
</dbReference>
<feature type="region of interest" description="Disordered" evidence="10">
    <location>
        <begin position="551"/>
        <end position="853"/>
    </location>
</feature>